<protein>
    <submittedName>
        <fullName evidence="1">Uncharacterized protein</fullName>
    </submittedName>
</protein>
<comment type="caution">
    <text evidence="1">The sequence shown here is derived from an EMBL/GenBank/DDBJ whole genome shotgun (WGS) entry which is preliminary data.</text>
</comment>
<gene>
    <name evidence="1" type="ORF">AVEN_180291_1</name>
</gene>
<accession>A0A4Y2HYI4</accession>
<dbReference type="EMBL" id="BGPR01002261">
    <property type="protein sequence ID" value="GBM70614.1"/>
    <property type="molecule type" value="Genomic_DNA"/>
</dbReference>
<proteinExistence type="predicted"/>
<dbReference type="AlphaFoldDB" id="A0A4Y2HYI4"/>
<keyword evidence="2" id="KW-1185">Reference proteome</keyword>
<organism evidence="1 2">
    <name type="scientific">Araneus ventricosus</name>
    <name type="common">Orbweaver spider</name>
    <name type="synonym">Epeira ventricosa</name>
    <dbReference type="NCBI Taxonomy" id="182803"/>
    <lineage>
        <taxon>Eukaryota</taxon>
        <taxon>Metazoa</taxon>
        <taxon>Ecdysozoa</taxon>
        <taxon>Arthropoda</taxon>
        <taxon>Chelicerata</taxon>
        <taxon>Arachnida</taxon>
        <taxon>Araneae</taxon>
        <taxon>Araneomorphae</taxon>
        <taxon>Entelegynae</taxon>
        <taxon>Araneoidea</taxon>
        <taxon>Araneidae</taxon>
        <taxon>Araneus</taxon>
    </lineage>
</organism>
<reference evidence="1 2" key="1">
    <citation type="journal article" date="2019" name="Sci. Rep.">
        <title>Orb-weaving spider Araneus ventricosus genome elucidates the spidroin gene catalogue.</title>
        <authorList>
            <person name="Kono N."/>
            <person name="Nakamura H."/>
            <person name="Ohtoshi R."/>
            <person name="Moran D.A.P."/>
            <person name="Shinohara A."/>
            <person name="Yoshida Y."/>
            <person name="Fujiwara M."/>
            <person name="Mori M."/>
            <person name="Tomita M."/>
            <person name="Arakawa K."/>
        </authorList>
    </citation>
    <scope>NUCLEOTIDE SEQUENCE [LARGE SCALE GENOMIC DNA]</scope>
</reference>
<evidence type="ECO:0000313" key="2">
    <source>
        <dbReference type="Proteomes" id="UP000499080"/>
    </source>
</evidence>
<dbReference type="Proteomes" id="UP000499080">
    <property type="component" value="Unassembled WGS sequence"/>
</dbReference>
<sequence>MLKRIQTFRYGPWSFSQLSLQILASSFRYLRMWRKVRSSKLRNFLSSNVIFSFYQTKSRKYSTLVKNLLLNKLSKIKIAKLLFFRTDNEDVLKQQPDATSSSDNDQICLLHQDLRLMDPDALEVQYQGP</sequence>
<name>A0A4Y2HYI4_ARAVE</name>
<evidence type="ECO:0000313" key="1">
    <source>
        <dbReference type="EMBL" id="GBM70614.1"/>
    </source>
</evidence>